<keyword evidence="16" id="KW-1185">Reference proteome</keyword>
<dbReference type="InterPro" id="IPR002734">
    <property type="entry name" value="RibDG_C"/>
</dbReference>
<evidence type="ECO:0000256" key="4">
    <source>
        <dbReference type="ARBA" id="ARBA00012851"/>
    </source>
</evidence>
<dbReference type="GeneID" id="66070592"/>
<evidence type="ECO:0000256" key="8">
    <source>
        <dbReference type="ARBA" id="ARBA00023002"/>
    </source>
</evidence>
<comment type="function">
    <text evidence="1">Catalyzes an early step in riboflavin biosynthesis, the NADPH-dependent reduction of the ribose side chain of 2,5-diamino-6-ribosylamino-4(3H)-pyrimidinone 5'-phosphate, yielding 2,5-diamino-6-ribitylamino-4(3H)-pyrimidinone 5'-phosphate.</text>
</comment>
<dbReference type="PANTHER" id="PTHR38011">
    <property type="entry name" value="DIHYDROFOLATE REDUCTASE FAMILY PROTEIN (AFU_ORTHOLOGUE AFUA_8G06820)"/>
    <property type="match status" value="1"/>
</dbReference>
<comment type="catalytic activity">
    <reaction evidence="12">
        <text>2,5-diamino-6-(1-D-ribitylamino)pyrimidin-4(3H)-one 5'-phosphate + NADP(+) = 2,5-diamino-6-(1-D-ribosylamino)pyrimidin-4(3H)-one 5'-phosphate + NADPH + H(+)</text>
        <dbReference type="Rhea" id="RHEA:27278"/>
        <dbReference type="ChEBI" id="CHEBI:15378"/>
        <dbReference type="ChEBI" id="CHEBI:57783"/>
        <dbReference type="ChEBI" id="CHEBI:58349"/>
        <dbReference type="ChEBI" id="CHEBI:58890"/>
        <dbReference type="ChEBI" id="CHEBI:59545"/>
        <dbReference type="EC" id="1.1.1.302"/>
    </reaction>
</comment>
<feature type="region of interest" description="Disordered" evidence="13">
    <location>
        <begin position="86"/>
        <end position="107"/>
    </location>
</feature>
<dbReference type="Proteomes" id="UP001049176">
    <property type="component" value="Chromosome 1"/>
</dbReference>
<keyword evidence="8" id="KW-0560">Oxidoreductase</keyword>
<reference evidence="15" key="1">
    <citation type="journal article" date="2021" name="Genome Biol. Evol.">
        <title>The assembled and annotated genome of the fairy-ring fungus Marasmius oreades.</title>
        <authorList>
            <person name="Hiltunen M."/>
            <person name="Ament-Velasquez S.L."/>
            <person name="Johannesson H."/>
        </authorList>
    </citation>
    <scope>NUCLEOTIDE SEQUENCE</scope>
    <source>
        <strain evidence="15">03SP1</strain>
    </source>
</reference>
<feature type="compositionally biased region" description="Basic and acidic residues" evidence="13">
    <location>
        <begin position="92"/>
        <end position="106"/>
    </location>
</feature>
<dbReference type="EC" id="1.1.1.302" evidence="4"/>
<comment type="similarity">
    <text evidence="3">Belongs to the HTP reductase family.</text>
</comment>
<evidence type="ECO:0000256" key="3">
    <source>
        <dbReference type="ARBA" id="ARBA00009723"/>
    </source>
</evidence>
<dbReference type="OrthoDB" id="5432at2759"/>
<gene>
    <name evidence="15" type="ORF">E1B28_001516</name>
</gene>
<evidence type="ECO:0000256" key="10">
    <source>
        <dbReference type="ARBA" id="ARBA00031630"/>
    </source>
</evidence>
<keyword evidence="7" id="KW-0521">NADP</keyword>
<evidence type="ECO:0000256" key="6">
    <source>
        <dbReference type="ARBA" id="ARBA00022619"/>
    </source>
</evidence>
<organism evidence="15 16">
    <name type="scientific">Marasmius oreades</name>
    <name type="common">fairy-ring Marasmius</name>
    <dbReference type="NCBI Taxonomy" id="181124"/>
    <lineage>
        <taxon>Eukaryota</taxon>
        <taxon>Fungi</taxon>
        <taxon>Dikarya</taxon>
        <taxon>Basidiomycota</taxon>
        <taxon>Agaricomycotina</taxon>
        <taxon>Agaricomycetes</taxon>
        <taxon>Agaricomycetidae</taxon>
        <taxon>Agaricales</taxon>
        <taxon>Marasmiineae</taxon>
        <taxon>Marasmiaceae</taxon>
        <taxon>Marasmius</taxon>
    </lineage>
</organism>
<evidence type="ECO:0000313" key="15">
    <source>
        <dbReference type="EMBL" id="KAG7099694.1"/>
    </source>
</evidence>
<dbReference type="Gene3D" id="3.40.430.10">
    <property type="entry name" value="Dihydrofolate Reductase, subunit A"/>
    <property type="match status" value="1"/>
</dbReference>
<dbReference type="PANTHER" id="PTHR38011:SF7">
    <property type="entry name" value="2,5-DIAMINO-6-RIBOSYLAMINO-4(3H)-PYRIMIDINONE 5'-PHOSPHATE REDUCTASE"/>
    <property type="match status" value="1"/>
</dbReference>
<evidence type="ECO:0000313" key="16">
    <source>
        <dbReference type="Proteomes" id="UP001049176"/>
    </source>
</evidence>
<evidence type="ECO:0000256" key="12">
    <source>
        <dbReference type="ARBA" id="ARBA00049020"/>
    </source>
</evidence>
<dbReference type="SUPFAM" id="SSF53597">
    <property type="entry name" value="Dihydrofolate reductase-like"/>
    <property type="match status" value="1"/>
</dbReference>
<evidence type="ECO:0000259" key="14">
    <source>
        <dbReference type="Pfam" id="PF01872"/>
    </source>
</evidence>
<evidence type="ECO:0000256" key="1">
    <source>
        <dbReference type="ARBA" id="ARBA00003555"/>
    </source>
</evidence>
<dbReference type="EMBL" id="CM032181">
    <property type="protein sequence ID" value="KAG7099694.1"/>
    <property type="molecule type" value="Genomic_DNA"/>
</dbReference>
<evidence type="ECO:0000256" key="7">
    <source>
        <dbReference type="ARBA" id="ARBA00022857"/>
    </source>
</evidence>
<dbReference type="GO" id="GO:0008703">
    <property type="term" value="F:5-amino-6-(5-phosphoribosylamino)uracil reductase activity"/>
    <property type="evidence" value="ECO:0007669"/>
    <property type="project" value="InterPro"/>
</dbReference>
<accession>A0A9P7V3Q8</accession>
<dbReference type="RefSeq" id="XP_043016164.1">
    <property type="nucleotide sequence ID" value="XM_043147455.1"/>
</dbReference>
<comment type="caution">
    <text evidence="15">The sequence shown here is derived from an EMBL/GenBank/DDBJ whole genome shotgun (WGS) entry which is preliminary data.</text>
</comment>
<feature type="domain" description="Bacterial bifunctional deaminase-reductase C-terminal" evidence="14">
    <location>
        <begin position="30"/>
        <end position="268"/>
    </location>
</feature>
<evidence type="ECO:0000256" key="2">
    <source>
        <dbReference type="ARBA" id="ARBA00005104"/>
    </source>
</evidence>
<dbReference type="KEGG" id="more:E1B28_001516"/>
<dbReference type="InterPro" id="IPR024072">
    <property type="entry name" value="DHFR-like_dom_sf"/>
</dbReference>
<comment type="catalytic activity">
    <reaction evidence="11">
        <text>2,5-diamino-6-(1-D-ribitylamino)pyrimidin-4(3H)-one 5'-phosphate + NAD(+) = 2,5-diamino-6-(1-D-ribosylamino)pyrimidin-4(3H)-one 5'-phosphate + NADH + H(+)</text>
        <dbReference type="Rhea" id="RHEA:27274"/>
        <dbReference type="ChEBI" id="CHEBI:15378"/>
        <dbReference type="ChEBI" id="CHEBI:57540"/>
        <dbReference type="ChEBI" id="CHEBI:57945"/>
        <dbReference type="ChEBI" id="CHEBI:58890"/>
        <dbReference type="ChEBI" id="CHEBI:59545"/>
        <dbReference type="EC" id="1.1.1.302"/>
    </reaction>
</comment>
<dbReference type="AlphaFoldDB" id="A0A9P7V3Q8"/>
<name>A0A9P7V3Q8_9AGAR</name>
<proteinExistence type="inferred from homology"/>
<dbReference type="GO" id="GO:0009231">
    <property type="term" value="P:riboflavin biosynthetic process"/>
    <property type="evidence" value="ECO:0007669"/>
    <property type="project" value="UniProtKB-KW"/>
</dbReference>
<protein>
    <recommendedName>
        <fullName evidence="5">2,5-diamino-6-ribosylamino-4(3H)-pyrimidinone 5'-phosphate reductase</fullName>
        <ecNumber evidence="4">1.1.1.302</ecNumber>
    </recommendedName>
    <alternativeName>
        <fullName evidence="10">2,5-diamino-6-(5-phospho-D-ribosylamino)pyrimidin-4(3H)-one reductase</fullName>
    </alternativeName>
    <alternativeName>
        <fullName evidence="9">2,5-diamino-6-ribitylamino-4(3H)-pyrimidinone 5'-phosphate synthase</fullName>
    </alternativeName>
</protein>
<dbReference type="Pfam" id="PF01872">
    <property type="entry name" value="RibD_C"/>
    <property type="match status" value="1"/>
</dbReference>
<dbReference type="InterPro" id="IPR050765">
    <property type="entry name" value="Riboflavin_Biosynth_HTPR"/>
</dbReference>
<keyword evidence="6" id="KW-0686">Riboflavin biosynthesis</keyword>
<sequence>MALQQQQPPPPFLRSILNKYHIDDLSDLRPHVTLTFAQSIDAKIAGVKGKQLILSGKESMIMTHWMRTMHDAILVGIGTALNDNPQLNSEFSTKEPDPSKNGHDRPYSLPRPIVLDSHLRLDPACKLLINFQSGLGRRPWILCSEPDEFEERKLWETRRSALVNAGAIVLLAPSQNKDTLNVSACLSLLRERGIRSLMVEGGARVIKSFFAEEYSPSLPSNSKGIIDTIIVTVSPAFVGDAGGGYNVDVEEDTRFVHDSTEVFGRDTVIAFSRANESVDFHST</sequence>
<evidence type="ECO:0000256" key="13">
    <source>
        <dbReference type="SAM" id="MobiDB-lite"/>
    </source>
</evidence>
<evidence type="ECO:0000256" key="11">
    <source>
        <dbReference type="ARBA" id="ARBA00047550"/>
    </source>
</evidence>
<evidence type="ECO:0000256" key="5">
    <source>
        <dbReference type="ARBA" id="ARBA00015035"/>
    </source>
</evidence>
<comment type="pathway">
    <text evidence="2">Cofactor biosynthesis; riboflavin biosynthesis.</text>
</comment>
<evidence type="ECO:0000256" key="9">
    <source>
        <dbReference type="ARBA" id="ARBA00030073"/>
    </source>
</evidence>